<gene>
    <name evidence="1" type="ORF">KUCAC02_024018</name>
</gene>
<comment type="caution">
    <text evidence="1">The sequence shown here is derived from an EMBL/GenBank/DDBJ whole genome shotgun (WGS) entry which is preliminary data.</text>
</comment>
<accession>A0ACB9WGY1</accession>
<name>A0ACB9WGY1_CHAAC</name>
<keyword evidence="2" id="KW-1185">Reference proteome</keyword>
<feature type="non-terminal residue" evidence="1">
    <location>
        <position position="1"/>
    </location>
</feature>
<reference evidence="1" key="1">
    <citation type="submission" date="2022-05" db="EMBL/GenBank/DDBJ databases">
        <title>Chromosome-level genome of Chaenocephalus aceratus.</title>
        <authorList>
            <person name="Park H."/>
        </authorList>
    </citation>
    <scope>NUCLEOTIDE SEQUENCE</scope>
    <source>
        <strain evidence="1">KU_202001</strain>
    </source>
</reference>
<evidence type="ECO:0000313" key="1">
    <source>
        <dbReference type="EMBL" id="KAI4812648.1"/>
    </source>
</evidence>
<proteinExistence type="predicted"/>
<sequence>GQPGTRGFPGFPGPIGLDGKPGQHGAKGDVGQRGVKGLQGEPGLKGQKGVCGDYTHRRVAHLSHRFQNPCSGLYRGSSPSVCSHFRLQSCSETLWRGGGVDTGLFVQELPLKTLAALRSSQALMLKMLPISVRNMPSISPLILKRLKYGKVCSSTAGCNSRSPSRVGLERRDLQDLQDPPELQGQRALMEPLAQQVSLVSRANLEKTRGSASLQVNRECQDKRGIEGTLAQRVLTAQSLAAVTTERRVSIASLSGKVLFLKPSETLGLGLLEERGCCDFLCTV</sequence>
<protein>
    <submittedName>
        <fullName evidence="1">Uncharacterized protein</fullName>
    </submittedName>
</protein>
<dbReference type="Proteomes" id="UP001057452">
    <property type="component" value="Chromosome 22"/>
</dbReference>
<dbReference type="EMBL" id="CM043806">
    <property type="protein sequence ID" value="KAI4812648.1"/>
    <property type="molecule type" value="Genomic_DNA"/>
</dbReference>
<organism evidence="1 2">
    <name type="scientific">Chaenocephalus aceratus</name>
    <name type="common">Blackfin icefish</name>
    <name type="synonym">Chaenichthys aceratus</name>
    <dbReference type="NCBI Taxonomy" id="36190"/>
    <lineage>
        <taxon>Eukaryota</taxon>
        <taxon>Metazoa</taxon>
        <taxon>Chordata</taxon>
        <taxon>Craniata</taxon>
        <taxon>Vertebrata</taxon>
        <taxon>Euteleostomi</taxon>
        <taxon>Actinopterygii</taxon>
        <taxon>Neopterygii</taxon>
        <taxon>Teleostei</taxon>
        <taxon>Neoteleostei</taxon>
        <taxon>Acanthomorphata</taxon>
        <taxon>Eupercaria</taxon>
        <taxon>Perciformes</taxon>
        <taxon>Notothenioidei</taxon>
        <taxon>Channichthyidae</taxon>
        <taxon>Chaenocephalus</taxon>
    </lineage>
</organism>
<evidence type="ECO:0000313" key="2">
    <source>
        <dbReference type="Proteomes" id="UP001057452"/>
    </source>
</evidence>